<reference evidence="1 2" key="1">
    <citation type="submission" date="2017-11" db="EMBL/GenBank/DDBJ databases">
        <title>Comparative genomic analysis of Holospora spp., intranuclear symbionts of paramecia.</title>
        <authorList>
            <person name="Garushyants S.K."/>
            <person name="Beliavskaya A."/>
            <person name="Malko D.B."/>
            <person name="Logacheva M.D."/>
            <person name="Rautian M.S."/>
            <person name="Gelfand M.S."/>
        </authorList>
    </citation>
    <scope>NUCLEOTIDE SEQUENCE [LARGE SCALE GENOMIC DNA]</scope>
    <source>
        <strain evidence="2">02AZ16</strain>
    </source>
</reference>
<dbReference type="Proteomes" id="UP000239425">
    <property type="component" value="Unassembled WGS sequence"/>
</dbReference>
<proteinExistence type="predicted"/>
<sequence>MCLLKRVLVLNPKCFPASLGPFLFNKSEIRKISRKIHNRVFRRFYGVHSLFFFMKRGIVHENNTVSGQVLKKILTHPSIKHRCVDESVKQIYDQKNTVQ</sequence>
<comment type="caution">
    <text evidence="1">The sequence shown here is derived from an EMBL/GenBank/DDBJ whole genome shotgun (WGS) entry which is preliminary data.</text>
</comment>
<protein>
    <submittedName>
        <fullName evidence="1">Uncharacterized protein</fullName>
    </submittedName>
</protein>
<dbReference type="AlphaFoldDB" id="A0A2S5R7P0"/>
<keyword evidence="2" id="KW-1185">Reference proteome</keyword>
<gene>
    <name evidence="1" type="ORF">HCUR_01220</name>
</gene>
<dbReference type="EMBL" id="PHHC01000110">
    <property type="protein sequence ID" value="PPE03338.1"/>
    <property type="molecule type" value="Genomic_DNA"/>
</dbReference>
<evidence type="ECO:0000313" key="1">
    <source>
        <dbReference type="EMBL" id="PPE03338.1"/>
    </source>
</evidence>
<evidence type="ECO:0000313" key="2">
    <source>
        <dbReference type="Proteomes" id="UP000239425"/>
    </source>
</evidence>
<accession>A0A2S5R7P0</accession>
<organism evidence="1 2">
    <name type="scientific">Holospora curviuscula</name>
    <dbReference type="NCBI Taxonomy" id="1082868"/>
    <lineage>
        <taxon>Bacteria</taxon>
        <taxon>Pseudomonadati</taxon>
        <taxon>Pseudomonadota</taxon>
        <taxon>Alphaproteobacteria</taxon>
        <taxon>Holosporales</taxon>
        <taxon>Holosporaceae</taxon>
        <taxon>Holospora</taxon>
    </lineage>
</organism>
<name>A0A2S5R7P0_9PROT</name>